<dbReference type="HAMAP" id="MF_01106">
    <property type="entry name" value="ArgJ"/>
    <property type="match status" value="1"/>
</dbReference>
<dbReference type="Pfam" id="PF01960">
    <property type="entry name" value="ArgJ"/>
    <property type="match status" value="1"/>
</dbReference>
<sequence>MDVLEEVPGIRAGTADAGIRDNGRDDITVFAFEPGAIVGGVYTRNSYRAAPVEIASACPGPARGFVVNSGNANAATGERGANDARQTCSHLASLLECNATEVLPFSTGVIGEFLPMEKILTGIDRAYEALSPKHWAHAAAAIMTTDTAPKGLSNRFKLGGCEAIGTGIVKGSGMIRPDMATLLAFVGTNASLTPEIARRLTLDLAELSFNRLTVDGDTSTNDSFVVVASGVGDHETIRNASSIEYSELLHGLTPIVRELAMRTVRDAEGATRFITIHVQGGCDAAECMRVAYTVAHSPLVKTALFAGDPNWGRFCMAIGRAGIEDLDPYGVSLNLNDVRVAVGGMVADSYREEVGAEVMARDEYEITIDLGRGSSRETIWTSDLSYEYVRINAEYRS</sequence>
<dbReference type="NCBIfam" id="TIGR00120">
    <property type="entry name" value="ArgJ"/>
    <property type="match status" value="1"/>
</dbReference>
<protein>
    <submittedName>
        <fullName evidence="5">Uncharacterized protein</fullName>
    </submittedName>
</protein>
<dbReference type="InterPro" id="IPR016117">
    <property type="entry name" value="ArgJ-like_dom_sf"/>
</dbReference>
<evidence type="ECO:0000256" key="2">
    <source>
        <dbReference type="ARBA" id="ARBA00022679"/>
    </source>
</evidence>
<dbReference type="CDD" id="cd02152">
    <property type="entry name" value="OAT"/>
    <property type="match status" value="1"/>
</dbReference>
<dbReference type="Gene3D" id="3.60.70.12">
    <property type="entry name" value="L-amino peptidase D-ALA esterase/amidase"/>
    <property type="match status" value="1"/>
</dbReference>
<dbReference type="InterPro" id="IPR042195">
    <property type="entry name" value="ArgJ_beta_C"/>
</dbReference>
<evidence type="ECO:0000256" key="4">
    <source>
        <dbReference type="ARBA" id="ARBA00023315"/>
    </source>
</evidence>
<organism evidence="5">
    <name type="scientific">marine metagenome</name>
    <dbReference type="NCBI Taxonomy" id="408172"/>
    <lineage>
        <taxon>unclassified sequences</taxon>
        <taxon>metagenomes</taxon>
        <taxon>ecological metagenomes</taxon>
    </lineage>
</organism>
<dbReference type="AlphaFoldDB" id="A0A381Q5L1"/>
<dbReference type="GO" id="GO:0006592">
    <property type="term" value="P:ornithine biosynthetic process"/>
    <property type="evidence" value="ECO:0007669"/>
    <property type="project" value="TreeGrafter"/>
</dbReference>
<name>A0A381Q5L1_9ZZZZ</name>
<proteinExistence type="inferred from homology"/>
<dbReference type="PANTHER" id="PTHR23100:SF0">
    <property type="entry name" value="ARGININE BIOSYNTHESIS BIFUNCTIONAL PROTEIN ARGJ, MITOCHONDRIAL"/>
    <property type="match status" value="1"/>
</dbReference>
<dbReference type="GO" id="GO:0004358">
    <property type="term" value="F:L-glutamate N-acetyltransferase activity, acting on acetyl-L-ornithine as donor"/>
    <property type="evidence" value="ECO:0007669"/>
    <property type="project" value="InterPro"/>
</dbReference>
<dbReference type="PANTHER" id="PTHR23100">
    <property type="entry name" value="ARGININE BIOSYNTHESIS BIFUNCTIONAL PROTEIN ARGJ"/>
    <property type="match status" value="1"/>
</dbReference>
<dbReference type="InterPro" id="IPR002813">
    <property type="entry name" value="Arg_biosynth_ArgJ"/>
</dbReference>
<accession>A0A381Q5L1</accession>
<dbReference type="GO" id="GO:0006526">
    <property type="term" value="P:L-arginine biosynthetic process"/>
    <property type="evidence" value="ECO:0007669"/>
    <property type="project" value="InterPro"/>
</dbReference>
<dbReference type="GO" id="GO:0004042">
    <property type="term" value="F:L-glutamate N-acetyltransferase activity"/>
    <property type="evidence" value="ECO:0007669"/>
    <property type="project" value="TreeGrafter"/>
</dbReference>
<comment type="similarity">
    <text evidence="1">Belongs to the ArgJ family.</text>
</comment>
<evidence type="ECO:0000313" key="5">
    <source>
        <dbReference type="EMBL" id="SUZ74621.1"/>
    </source>
</evidence>
<gene>
    <name evidence="5" type="ORF">METZ01_LOCUS27475</name>
</gene>
<reference evidence="5" key="1">
    <citation type="submission" date="2018-05" db="EMBL/GenBank/DDBJ databases">
        <authorList>
            <person name="Lanie J.A."/>
            <person name="Ng W.-L."/>
            <person name="Kazmierczak K.M."/>
            <person name="Andrzejewski T.M."/>
            <person name="Davidsen T.M."/>
            <person name="Wayne K.J."/>
            <person name="Tettelin H."/>
            <person name="Glass J.I."/>
            <person name="Rusch D."/>
            <person name="Podicherti R."/>
            <person name="Tsui H.-C.T."/>
            <person name="Winkler M.E."/>
        </authorList>
    </citation>
    <scope>NUCLEOTIDE SEQUENCE</scope>
</reference>
<dbReference type="EMBL" id="UINC01001216">
    <property type="protein sequence ID" value="SUZ74621.1"/>
    <property type="molecule type" value="Genomic_DNA"/>
</dbReference>
<evidence type="ECO:0000256" key="1">
    <source>
        <dbReference type="ARBA" id="ARBA00006774"/>
    </source>
</evidence>
<evidence type="ECO:0000256" key="3">
    <source>
        <dbReference type="ARBA" id="ARBA00022813"/>
    </source>
</evidence>
<keyword evidence="3" id="KW-0068">Autocatalytic cleavage</keyword>
<dbReference type="Gene3D" id="3.10.20.340">
    <property type="entry name" value="ArgJ beta chain, C-terminal domain"/>
    <property type="match status" value="1"/>
</dbReference>
<keyword evidence="2" id="KW-0808">Transferase</keyword>
<dbReference type="NCBIfam" id="NF003802">
    <property type="entry name" value="PRK05388.1"/>
    <property type="match status" value="1"/>
</dbReference>
<dbReference type="SUPFAM" id="SSF56266">
    <property type="entry name" value="DmpA/ArgJ-like"/>
    <property type="match status" value="1"/>
</dbReference>
<keyword evidence="4" id="KW-0012">Acyltransferase</keyword>